<dbReference type="AlphaFoldDB" id="A0A1W1EFF2"/>
<accession>A0A1W1EFF2</accession>
<dbReference type="PIRSF" id="PIRSF000177">
    <property type="entry name" value="Fumar_rd_cyt_b"/>
    <property type="match status" value="1"/>
</dbReference>
<name>A0A1W1EFF2_9ZZZZ</name>
<dbReference type="CDD" id="cd00581">
    <property type="entry name" value="QFR_TypeB_TM"/>
    <property type="match status" value="1"/>
</dbReference>
<sequence length="254" mass="28854">MFTQDGTIELITGKDRQKKKSRIPAKLDFLQSATGLILALFMIFHMLFVSTILISKDFMMAVTKAFELSFLFEGGSPVPVFIAIATIFIIFIAHAFLAMRKFPINYKEYQRLRAHAGMMGHKDTKLWMTQAATGFILFFLGSIHLYTMLSNPGTIGPYASADRMWSDLMWPLYLLLLLAVEFHGAIGLYRLSVKWGWFDKGDGKESRAKLKKAKMIMTVVMLTLGLLTLAAYMKIGHDHKDNAGQRYNMTEMIK</sequence>
<feature type="transmembrane region" description="Helical" evidence="8">
    <location>
        <begin position="29"/>
        <end position="54"/>
    </location>
</feature>
<dbReference type="GO" id="GO:0006099">
    <property type="term" value="P:tricarboxylic acid cycle"/>
    <property type="evidence" value="ECO:0007669"/>
    <property type="project" value="InterPro"/>
</dbReference>
<dbReference type="InterPro" id="IPR004224">
    <property type="entry name" value="Fum_red_B_TM"/>
</dbReference>
<evidence type="ECO:0000256" key="7">
    <source>
        <dbReference type="ARBA" id="ARBA00023136"/>
    </source>
</evidence>
<dbReference type="Pfam" id="PF01127">
    <property type="entry name" value="Sdh_cyt"/>
    <property type="match status" value="1"/>
</dbReference>
<proteinExistence type="predicted"/>
<feature type="transmembrane region" description="Helical" evidence="8">
    <location>
        <begin position="213"/>
        <end position="233"/>
    </location>
</feature>
<feature type="transmembrane region" description="Helical" evidence="8">
    <location>
        <begin position="169"/>
        <end position="192"/>
    </location>
</feature>
<dbReference type="Gene3D" id="1.20.1300.10">
    <property type="entry name" value="Fumarate reductase/succinate dehydrogenase, transmembrane subunit"/>
    <property type="match status" value="1"/>
</dbReference>
<dbReference type="GO" id="GO:0016020">
    <property type="term" value="C:membrane"/>
    <property type="evidence" value="ECO:0007669"/>
    <property type="project" value="UniProtKB-SubCell"/>
</dbReference>
<evidence type="ECO:0000313" key="9">
    <source>
        <dbReference type="EMBL" id="SFZ98764.1"/>
    </source>
</evidence>
<keyword evidence="2" id="KW-0349">Heme</keyword>
<dbReference type="GO" id="GO:0046872">
    <property type="term" value="F:metal ion binding"/>
    <property type="evidence" value="ECO:0007669"/>
    <property type="project" value="UniProtKB-KW"/>
</dbReference>
<evidence type="ECO:0000256" key="3">
    <source>
        <dbReference type="ARBA" id="ARBA00022692"/>
    </source>
</evidence>
<evidence type="ECO:0000256" key="6">
    <source>
        <dbReference type="ARBA" id="ARBA00023004"/>
    </source>
</evidence>
<evidence type="ECO:0000256" key="2">
    <source>
        <dbReference type="ARBA" id="ARBA00022617"/>
    </source>
</evidence>
<dbReference type="NCBIfam" id="NF010072">
    <property type="entry name" value="PRK13553.1"/>
    <property type="match status" value="1"/>
</dbReference>
<evidence type="ECO:0000256" key="8">
    <source>
        <dbReference type="SAM" id="Phobius"/>
    </source>
</evidence>
<keyword evidence="3 8" id="KW-0812">Transmembrane</keyword>
<keyword evidence="4" id="KW-0479">Metal-binding</keyword>
<comment type="subcellular location">
    <subcellularLocation>
        <location evidence="1">Membrane</location>
    </subcellularLocation>
</comment>
<keyword evidence="5 8" id="KW-1133">Transmembrane helix</keyword>
<evidence type="ECO:0000256" key="1">
    <source>
        <dbReference type="ARBA" id="ARBA00004370"/>
    </source>
</evidence>
<evidence type="ECO:0000256" key="5">
    <source>
        <dbReference type="ARBA" id="ARBA00022989"/>
    </source>
</evidence>
<keyword evidence="7 8" id="KW-0472">Membrane</keyword>
<gene>
    <name evidence="9" type="ORF">MNB_SV-5-1437</name>
</gene>
<protein>
    <submittedName>
        <fullName evidence="9">Fumarate reductase cytochrome b subunit</fullName>
    </submittedName>
</protein>
<dbReference type="SUPFAM" id="SSF81343">
    <property type="entry name" value="Fumarate reductase respiratory complex transmembrane subunits"/>
    <property type="match status" value="1"/>
</dbReference>
<reference evidence="9" key="1">
    <citation type="submission" date="2016-10" db="EMBL/GenBank/DDBJ databases">
        <authorList>
            <person name="de Groot N.N."/>
        </authorList>
    </citation>
    <scope>NUCLEOTIDE SEQUENCE</scope>
</reference>
<dbReference type="InterPro" id="IPR034804">
    <property type="entry name" value="SQR/QFR_C/D"/>
</dbReference>
<organism evidence="9">
    <name type="scientific">hydrothermal vent metagenome</name>
    <dbReference type="NCBI Taxonomy" id="652676"/>
    <lineage>
        <taxon>unclassified sequences</taxon>
        <taxon>metagenomes</taxon>
        <taxon>ecological metagenomes</taxon>
    </lineage>
</organism>
<dbReference type="InterPro" id="IPR000701">
    <property type="entry name" value="SuccDH_FuR_B_TM-su"/>
</dbReference>
<feature type="transmembrane region" description="Helical" evidence="8">
    <location>
        <begin position="126"/>
        <end position="149"/>
    </location>
</feature>
<dbReference type="EMBL" id="FPKX01000060">
    <property type="protein sequence ID" value="SFZ98764.1"/>
    <property type="molecule type" value="Genomic_DNA"/>
</dbReference>
<evidence type="ECO:0000256" key="4">
    <source>
        <dbReference type="ARBA" id="ARBA00022723"/>
    </source>
</evidence>
<keyword evidence="6" id="KW-0408">Iron</keyword>
<feature type="transmembrane region" description="Helical" evidence="8">
    <location>
        <begin position="74"/>
        <end position="97"/>
    </location>
</feature>